<protein>
    <recommendedName>
        <fullName evidence="3">SWIM-type domain-containing protein</fullName>
    </recommendedName>
</protein>
<keyword evidence="1" id="KW-0479">Metal-binding</keyword>
<organism evidence="4 5">
    <name type="scientific">Dryococelus australis</name>
    <dbReference type="NCBI Taxonomy" id="614101"/>
    <lineage>
        <taxon>Eukaryota</taxon>
        <taxon>Metazoa</taxon>
        <taxon>Ecdysozoa</taxon>
        <taxon>Arthropoda</taxon>
        <taxon>Hexapoda</taxon>
        <taxon>Insecta</taxon>
        <taxon>Pterygota</taxon>
        <taxon>Neoptera</taxon>
        <taxon>Polyneoptera</taxon>
        <taxon>Phasmatodea</taxon>
        <taxon>Verophasmatodea</taxon>
        <taxon>Anareolatae</taxon>
        <taxon>Phasmatidae</taxon>
        <taxon>Eurycanthinae</taxon>
        <taxon>Dryococelus</taxon>
    </lineage>
</organism>
<dbReference type="EMBL" id="JARBHB010000001">
    <property type="protein sequence ID" value="KAJ8896585.1"/>
    <property type="molecule type" value="Genomic_DNA"/>
</dbReference>
<sequence length="657" mass="75103">MKRSKDEYLKEYPTEVDLSFTHNHSIDSAEALRYRHPTQELENAILNYFANGHSPSSALESYKTDLYINYGSEYFKIIADGSKCPTRKWCYDLYYKIFKKHYSEPSGDEMMVTLEKAVEEYNNAENQMCAAVRGSDDSIIAAICTPLMKRVYGLESSEEIMFVDSSNNMGKNNRRTVLIFLCPSVAGALPLGIIVTSSNNECIITEGIALLMEISGFKNFSPKIIMTGDCAAEQNSVQRAFPLSNLLLCRFCVLQSVWHYLFDRTNKVEESDRQHLYRLFHKTLNEETKEGFERNFEEMLSSSAMKKYRNYVQFLTDFYKRSSEWAMYARTELIRDNRAYIVSEDTMRVLKDRILKCTKAFNVIQLFDFLIKNFSSYYERIIIDMINNRTEDMMKSKYFVADDEIQNLGCHQISESCYAVMSGDDTYFVDFALETCTCPVGREGSSCKHQYAVVKKFNLISESFVPLTDNAAKKSLYFIATGIPNVSDSVFDVLPLKQEDETLDDLEATFEALKDKLISDSATFQEPIKTFVDNFKKLISDSGLISALHNFGIISDTEIVPTRKRKSIQRGSREVLVQPTVPQRILPRVGCKEAQLHSKPMEMSKQDLCHNKVTMSPIMSESPVKKQKFKTALSVEQSIIDKVSSGGKTPLPEFVLE</sequence>
<keyword evidence="2" id="KW-0812">Transmembrane</keyword>
<keyword evidence="2" id="KW-0472">Membrane</keyword>
<name>A0ABQ9IIQ0_9NEOP</name>
<dbReference type="Proteomes" id="UP001159363">
    <property type="component" value="Chromosome 1"/>
</dbReference>
<evidence type="ECO:0000256" key="2">
    <source>
        <dbReference type="SAM" id="Phobius"/>
    </source>
</evidence>
<feature type="domain" description="SWIM-type" evidence="3">
    <location>
        <begin position="427"/>
        <end position="458"/>
    </location>
</feature>
<dbReference type="PANTHER" id="PTHR35385">
    <property type="entry name" value="PROTEIN B, PUTATIVE-RELATED-RELATED"/>
    <property type="match status" value="1"/>
</dbReference>
<keyword evidence="5" id="KW-1185">Reference proteome</keyword>
<reference evidence="4 5" key="1">
    <citation type="submission" date="2023-02" db="EMBL/GenBank/DDBJ databases">
        <title>LHISI_Scaffold_Assembly.</title>
        <authorList>
            <person name="Stuart O.P."/>
            <person name="Cleave R."/>
            <person name="Magrath M.J.L."/>
            <person name="Mikheyev A.S."/>
        </authorList>
    </citation>
    <scope>NUCLEOTIDE SEQUENCE [LARGE SCALE GENOMIC DNA]</scope>
    <source>
        <strain evidence="4">Daus_M_001</strain>
        <tissue evidence="4">Leg muscle</tissue>
    </source>
</reference>
<dbReference type="PROSITE" id="PS50966">
    <property type="entry name" value="ZF_SWIM"/>
    <property type="match status" value="1"/>
</dbReference>
<keyword evidence="2" id="KW-1133">Transmembrane helix</keyword>
<feature type="transmembrane region" description="Helical" evidence="2">
    <location>
        <begin position="177"/>
        <end position="195"/>
    </location>
</feature>
<keyword evidence="1" id="KW-0862">Zinc</keyword>
<accession>A0ABQ9IIQ0</accession>
<dbReference type="PANTHER" id="PTHR35385:SF2">
    <property type="entry name" value="PROTEIN B, PUTATIVE-RELATED"/>
    <property type="match status" value="1"/>
</dbReference>
<evidence type="ECO:0000313" key="4">
    <source>
        <dbReference type="EMBL" id="KAJ8896585.1"/>
    </source>
</evidence>
<proteinExistence type="predicted"/>
<dbReference type="InterPro" id="IPR007527">
    <property type="entry name" value="Znf_SWIM"/>
</dbReference>
<evidence type="ECO:0000259" key="3">
    <source>
        <dbReference type="PROSITE" id="PS50966"/>
    </source>
</evidence>
<gene>
    <name evidence="4" type="ORF">PR048_001929</name>
</gene>
<evidence type="ECO:0000256" key="1">
    <source>
        <dbReference type="PROSITE-ProRule" id="PRU00325"/>
    </source>
</evidence>
<comment type="caution">
    <text evidence="4">The sequence shown here is derived from an EMBL/GenBank/DDBJ whole genome shotgun (WGS) entry which is preliminary data.</text>
</comment>
<keyword evidence="1" id="KW-0863">Zinc-finger</keyword>
<evidence type="ECO:0000313" key="5">
    <source>
        <dbReference type="Proteomes" id="UP001159363"/>
    </source>
</evidence>